<name>A0A7W5ZJW7_9BACT</name>
<protein>
    <submittedName>
        <fullName evidence="1">Uncharacterized protein</fullName>
    </submittedName>
</protein>
<proteinExistence type="predicted"/>
<dbReference type="EMBL" id="JACIBY010000002">
    <property type="protein sequence ID" value="MBB3837237.1"/>
    <property type="molecule type" value="Genomic_DNA"/>
</dbReference>
<accession>A0A7W5ZJW7</accession>
<reference evidence="1 2" key="1">
    <citation type="submission" date="2020-08" db="EMBL/GenBank/DDBJ databases">
        <title>Genomic Encyclopedia of Type Strains, Phase IV (KMG-IV): sequencing the most valuable type-strain genomes for metagenomic binning, comparative biology and taxonomic classification.</title>
        <authorList>
            <person name="Goeker M."/>
        </authorList>
    </citation>
    <scope>NUCLEOTIDE SEQUENCE [LARGE SCALE GENOMIC DNA]</scope>
    <source>
        <strain evidence="1 2">DSM 17976</strain>
    </source>
</reference>
<comment type="caution">
    <text evidence="1">The sequence shown here is derived from an EMBL/GenBank/DDBJ whole genome shotgun (WGS) entry which is preliminary data.</text>
</comment>
<organism evidence="1 2">
    <name type="scientific">Runella defluvii</name>
    <dbReference type="NCBI Taxonomy" id="370973"/>
    <lineage>
        <taxon>Bacteria</taxon>
        <taxon>Pseudomonadati</taxon>
        <taxon>Bacteroidota</taxon>
        <taxon>Cytophagia</taxon>
        <taxon>Cytophagales</taxon>
        <taxon>Spirosomataceae</taxon>
        <taxon>Runella</taxon>
    </lineage>
</organism>
<sequence>MATLTLMEVSEMRLKLKNLENQVASGELSLFDRCEIEDEILELKEQLGDFERSVFDNTGECINCSG</sequence>
<dbReference type="AlphaFoldDB" id="A0A7W5ZJW7"/>
<evidence type="ECO:0000313" key="1">
    <source>
        <dbReference type="EMBL" id="MBB3837237.1"/>
    </source>
</evidence>
<dbReference type="Proteomes" id="UP000541352">
    <property type="component" value="Unassembled WGS sequence"/>
</dbReference>
<keyword evidence="2" id="KW-1185">Reference proteome</keyword>
<gene>
    <name evidence="1" type="ORF">FHS57_001231</name>
</gene>
<evidence type="ECO:0000313" key="2">
    <source>
        <dbReference type="Proteomes" id="UP000541352"/>
    </source>
</evidence>
<dbReference type="RefSeq" id="WP_028524266.1">
    <property type="nucleotide sequence ID" value="NZ_JACIBY010000002.1"/>
</dbReference>